<evidence type="ECO:0000256" key="1">
    <source>
        <dbReference type="ARBA" id="ARBA00010236"/>
    </source>
</evidence>
<dbReference type="AlphaFoldDB" id="A0AAD8A4M6"/>
<gene>
    <name evidence="2" type="ORF">L9F63_015808</name>
</gene>
<dbReference type="SUPFAM" id="SSF52540">
    <property type="entry name" value="P-loop containing nucleoside triphosphate hydrolases"/>
    <property type="match status" value="1"/>
</dbReference>
<reference evidence="2" key="2">
    <citation type="submission" date="2023-05" db="EMBL/GenBank/DDBJ databases">
        <authorList>
            <person name="Fouks B."/>
        </authorList>
    </citation>
    <scope>NUCLEOTIDE SEQUENCE</scope>
    <source>
        <strain evidence="2">Stay&amp;Tobe</strain>
        <tissue evidence="2">Testes</tissue>
    </source>
</reference>
<feature type="non-terminal residue" evidence="2">
    <location>
        <position position="1"/>
    </location>
</feature>
<reference evidence="2" key="1">
    <citation type="journal article" date="2023" name="IScience">
        <title>Live-bearing cockroach genome reveals convergent evolutionary mechanisms linked to viviparity in insects and beyond.</title>
        <authorList>
            <person name="Fouks B."/>
            <person name="Harrison M.C."/>
            <person name="Mikhailova A.A."/>
            <person name="Marchal E."/>
            <person name="English S."/>
            <person name="Carruthers M."/>
            <person name="Jennings E.C."/>
            <person name="Chiamaka E.L."/>
            <person name="Frigard R.A."/>
            <person name="Pippel M."/>
            <person name="Attardo G.M."/>
            <person name="Benoit J.B."/>
            <person name="Bornberg-Bauer E."/>
            <person name="Tobe S.S."/>
        </authorList>
    </citation>
    <scope>NUCLEOTIDE SEQUENCE</scope>
    <source>
        <strain evidence="2">Stay&amp;Tobe</strain>
    </source>
</reference>
<evidence type="ECO:0000313" key="2">
    <source>
        <dbReference type="EMBL" id="KAJ9592535.1"/>
    </source>
</evidence>
<comment type="caution">
    <text evidence="2">The sequence shown here is derived from an EMBL/GenBank/DDBJ whole genome shotgun (WGS) entry which is preliminary data.</text>
</comment>
<dbReference type="InterPro" id="IPR051589">
    <property type="entry name" value="Sialate-O-sulfotransferase"/>
</dbReference>
<keyword evidence="3" id="KW-1185">Reference proteome</keyword>
<name>A0AAD8A4M6_DIPPU</name>
<dbReference type="Proteomes" id="UP001233999">
    <property type="component" value="Unassembled WGS sequence"/>
</dbReference>
<dbReference type="PANTHER" id="PTHR45964">
    <property type="entry name" value="WSCD FAMILY MEMBER CG9164"/>
    <property type="match status" value="1"/>
</dbReference>
<dbReference type="EMBL" id="JASPKZ010003833">
    <property type="protein sequence ID" value="KAJ9592535.1"/>
    <property type="molecule type" value="Genomic_DNA"/>
</dbReference>
<proteinExistence type="inferred from homology"/>
<accession>A0AAD8A4M6</accession>
<evidence type="ECO:0000313" key="3">
    <source>
        <dbReference type="Proteomes" id="UP001233999"/>
    </source>
</evidence>
<comment type="similarity">
    <text evidence="1">Belongs to the WSCD family.</text>
</comment>
<protein>
    <submittedName>
        <fullName evidence="2">Uncharacterized protein</fullName>
    </submittedName>
</protein>
<dbReference type="PANTHER" id="PTHR45964:SF5">
    <property type="entry name" value="WSCD FAMILY MEMBER CG9164"/>
    <property type="match status" value="1"/>
</dbReference>
<sequence length="261" mass="29758">GSHGSNGRSRSVNTAGNGIRAASRRNRLQWCQALKFLEEPGPVVALASFPGSGNTWVRYLLQQVTGVYTGSVYKDYGLLKNGFPAESVVNGSVLVVKTHEWGPAARKPFSKAVLLIRDPGPAIQAEFNRQSGGHIGFASPDRYRRNKGKYWQQFVSDKLSAWRHTNLDWLRNFTGPMHIMFYDKLLEDVNTQLRALLRFLKINVSEQEMACALERQEGIYRRKRRVINFDPFTTPMKQALQREQVSVYNAILNFRKPQTQR</sequence>
<organism evidence="2 3">
    <name type="scientific">Diploptera punctata</name>
    <name type="common">Pacific beetle cockroach</name>
    <dbReference type="NCBI Taxonomy" id="6984"/>
    <lineage>
        <taxon>Eukaryota</taxon>
        <taxon>Metazoa</taxon>
        <taxon>Ecdysozoa</taxon>
        <taxon>Arthropoda</taxon>
        <taxon>Hexapoda</taxon>
        <taxon>Insecta</taxon>
        <taxon>Pterygota</taxon>
        <taxon>Neoptera</taxon>
        <taxon>Polyneoptera</taxon>
        <taxon>Dictyoptera</taxon>
        <taxon>Blattodea</taxon>
        <taxon>Blaberoidea</taxon>
        <taxon>Blaberidae</taxon>
        <taxon>Diplopterinae</taxon>
        <taxon>Diploptera</taxon>
    </lineage>
</organism>
<dbReference type="InterPro" id="IPR027417">
    <property type="entry name" value="P-loop_NTPase"/>
</dbReference>
<dbReference type="Gene3D" id="3.40.50.300">
    <property type="entry name" value="P-loop containing nucleotide triphosphate hydrolases"/>
    <property type="match status" value="1"/>
</dbReference>